<dbReference type="AlphaFoldDB" id="A0A1I2AZ99"/>
<evidence type="ECO:0000256" key="4">
    <source>
        <dbReference type="ARBA" id="ARBA00022723"/>
    </source>
</evidence>
<evidence type="ECO:0000256" key="5">
    <source>
        <dbReference type="ARBA" id="ARBA00023004"/>
    </source>
</evidence>
<dbReference type="Pfam" id="PF04055">
    <property type="entry name" value="Radical_SAM"/>
    <property type="match status" value="1"/>
</dbReference>
<dbReference type="InterPro" id="IPR023885">
    <property type="entry name" value="4Fe4S-binding_SPASM_dom"/>
</dbReference>
<dbReference type="CDD" id="cd21109">
    <property type="entry name" value="SPASM"/>
    <property type="match status" value="1"/>
</dbReference>
<dbReference type="InterPro" id="IPR013785">
    <property type="entry name" value="Aldolase_TIM"/>
</dbReference>
<dbReference type="InterPro" id="IPR058240">
    <property type="entry name" value="rSAM_sf"/>
</dbReference>
<dbReference type="CDD" id="cd01335">
    <property type="entry name" value="Radical_SAM"/>
    <property type="match status" value="1"/>
</dbReference>
<feature type="transmembrane region" description="Helical" evidence="7">
    <location>
        <begin position="18"/>
        <end position="38"/>
    </location>
</feature>
<keyword evidence="11" id="KW-1185">Reference proteome</keyword>
<gene>
    <name evidence="10" type="ORF">SAMN05216283_101271</name>
</gene>
<reference evidence="10 11" key="1">
    <citation type="submission" date="2016-10" db="EMBL/GenBank/DDBJ databases">
        <authorList>
            <person name="de Groot N.N."/>
        </authorList>
    </citation>
    <scope>NUCLEOTIDE SEQUENCE [LARGE SCALE GENOMIC DNA]</scope>
    <source>
        <strain evidence="10 11">CGMCC 1.9156</strain>
    </source>
</reference>
<dbReference type="GO" id="GO:0051536">
    <property type="term" value="F:iron-sulfur cluster binding"/>
    <property type="evidence" value="ECO:0007669"/>
    <property type="project" value="UniProtKB-KW"/>
</dbReference>
<dbReference type="InterPro" id="IPR050377">
    <property type="entry name" value="Radical_SAM_PqqE_MftC-like"/>
</dbReference>
<evidence type="ECO:0000256" key="7">
    <source>
        <dbReference type="SAM" id="Phobius"/>
    </source>
</evidence>
<keyword evidence="3" id="KW-0949">S-adenosyl-L-methionine</keyword>
<organism evidence="10 11">
    <name type="scientific">Sunxiuqinia elliptica</name>
    <dbReference type="NCBI Taxonomy" id="655355"/>
    <lineage>
        <taxon>Bacteria</taxon>
        <taxon>Pseudomonadati</taxon>
        <taxon>Bacteroidota</taxon>
        <taxon>Bacteroidia</taxon>
        <taxon>Marinilabiliales</taxon>
        <taxon>Prolixibacteraceae</taxon>
        <taxon>Sunxiuqinia</taxon>
    </lineage>
</organism>
<keyword evidence="2" id="KW-0004">4Fe-4S</keyword>
<dbReference type="SFLD" id="SFLDG01067">
    <property type="entry name" value="SPASM/twitch_domain_containing"/>
    <property type="match status" value="1"/>
</dbReference>
<keyword evidence="7" id="KW-1133">Transmembrane helix</keyword>
<keyword evidence="4" id="KW-0479">Metal-binding</keyword>
<evidence type="ECO:0000256" key="6">
    <source>
        <dbReference type="ARBA" id="ARBA00023014"/>
    </source>
</evidence>
<dbReference type="PANTHER" id="PTHR11228">
    <property type="entry name" value="RADICAL SAM DOMAIN PROTEIN"/>
    <property type="match status" value="1"/>
</dbReference>
<protein>
    <submittedName>
        <fullName evidence="10">Radical SAM additional 4Fe4S-binding SPASM domain-containing protein</fullName>
    </submittedName>
</protein>
<keyword evidence="7" id="KW-0472">Membrane</keyword>
<keyword evidence="7" id="KW-0812">Transmembrane</keyword>
<dbReference type="GO" id="GO:0046872">
    <property type="term" value="F:metal ion binding"/>
    <property type="evidence" value="ECO:0007669"/>
    <property type="project" value="UniProtKB-KW"/>
</dbReference>
<dbReference type="GO" id="GO:0003824">
    <property type="term" value="F:catalytic activity"/>
    <property type="evidence" value="ECO:0007669"/>
    <property type="project" value="InterPro"/>
</dbReference>
<dbReference type="EMBL" id="FONW01000001">
    <property type="protein sequence ID" value="SFE49285.1"/>
    <property type="molecule type" value="Genomic_DNA"/>
</dbReference>
<proteinExistence type="predicted"/>
<dbReference type="InterPro" id="IPR034391">
    <property type="entry name" value="AdoMet-like_SPASM_containing"/>
</dbReference>
<evidence type="ECO:0000313" key="11">
    <source>
        <dbReference type="Proteomes" id="UP000198964"/>
    </source>
</evidence>
<evidence type="ECO:0000256" key="2">
    <source>
        <dbReference type="ARBA" id="ARBA00022485"/>
    </source>
</evidence>
<dbReference type="Proteomes" id="UP000198964">
    <property type="component" value="Unassembled WGS sequence"/>
</dbReference>
<evidence type="ECO:0000256" key="3">
    <source>
        <dbReference type="ARBA" id="ARBA00022691"/>
    </source>
</evidence>
<sequence length="337" mass="39965">MYIQIRTFLKRYFYQRPLVWMVLELFQGLLFVADYFYYYRLRGHQRRFSIREINIEFSNKCNLRCKFCSLDHSKEARYMTSDTLKLFLDGFLIHNQMRKVEVINLHNGGETLLHPRWEEMLQVIKEAKDLARNNGYHFPKIYLLTNGMPLTEKTVEKLLAMEVLDVIGISMDGGTPDLFEKIRVRARWSVFYKQVENLVTMNELAPSPVSLYSICCIPSQFELTTRWMHPEFVEILNLLDRYELRRLHNWAGEVETVQPREKRHKVGCGLLMRQLVVLPNGNVTVCCNDLNSKGVVGNIRRQSIPDIYQSQERMHYLAKHLRRKKGDLELCRNCETF</sequence>
<feature type="domain" description="4Fe4S-binding SPASM" evidence="9">
    <location>
        <begin position="268"/>
        <end position="335"/>
    </location>
</feature>
<dbReference type="PANTHER" id="PTHR11228:SF7">
    <property type="entry name" value="PQQA PEPTIDE CYCLASE"/>
    <property type="match status" value="1"/>
</dbReference>
<keyword evidence="5" id="KW-0408">Iron</keyword>
<accession>A0A1I2AZ99</accession>
<dbReference type="SFLD" id="SFLDS00029">
    <property type="entry name" value="Radical_SAM"/>
    <property type="match status" value="1"/>
</dbReference>
<dbReference type="STRING" id="655355.SAMN05216283_101271"/>
<feature type="domain" description="Radical SAM core" evidence="8">
    <location>
        <begin position="55"/>
        <end position="198"/>
    </location>
</feature>
<evidence type="ECO:0000256" key="1">
    <source>
        <dbReference type="ARBA" id="ARBA00001966"/>
    </source>
</evidence>
<dbReference type="InterPro" id="IPR007197">
    <property type="entry name" value="rSAM"/>
</dbReference>
<evidence type="ECO:0000259" key="9">
    <source>
        <dbReference type="Pfam" id="PF13186"/>
    </source>
</evidence>
<dbReference type="Gene3D" id="3.20.20.70">
    <property type="entry name" value="Aldolase class I"/>
    <property type="match status" value="1"/>
</dbReference>
<name>A0A1I2AZ99_9BACT</name>
<dbReference type="Pfam" id="PF13186">
    <property type="entry name" value="SPASM"/>
    <property type="match status" value="1"/>
</dbReference>
<dbReference type="SFLD" id="SFLDG01387">
    <property type="entry name" value="BtrN-like_SPASM_domain_contain"/>
    <property type="match status" value="1"/>
</dbReference>
<evidence type="ECO:0000313" key="10">
    <source>
        <dbReference type="EMBL" id="SFE49285.1"/>
    </source>
</evidence>
<comment type="cofactor">
    <cofactor evidence="1">
        <name>[4Fe-4S] cluster</name>
        <dbReference type="ChEBI" id="CHEBI:49883"/>
    </cofactor>
</comment>
<keyword evidence="6" id="KW-0411">Iron-sulfur</keyword>
<evidence type="ECO:0000259" key="8">
    <source>
        <dbReference type="Pfam" id="PF04055"/>
    </source>
</evidence>
<dbReference type="SUPFAM" id="SSF102114">
    <property type="entry name" value="Radical SAM enzymes"/>
    <property type="match status" value="1"/>
</dbReference>